<evidence type="ECO:0000313" key="5">
    <source>
        <dbReference type="Proteomes" id="UP000316079"/>
    </source>
</evidence>
<feature type="transmembrane region" description="Helical" evidence="2">
    <location>
        <begin position="429"/>
        <end position="446"/>
    </location>
</feature>
<dbReference type="Proteomes" id="UP000316079">
    <property type="component" value="Unassembled WGS sequence"/>
</dbReference>
<name>A0A553MQ05_9TELE</name>
<organism evidence="4 5">
    <name type="scientific">Danionella cerebrum</name>
    <dbReference type="NCBI Taxonomy" id="2873325"/>
    <lineage>
        <taxon>Eukaryota</taxon>
        <taxon>Metazoa</taxon>
        <taxon>Chordata</taxon>
        <taxon>Craniata</taxon>
        <taxon>Vertebrata</taxon>
        <taxon>Euteleostomi</taxon>
        <taxon>Actinopterygii</taxon>
        <taxon>Neopterygii</taxon>
        <taxon>Teleostei</taxon>
        <taxon>Ostariophysi</taxon>
        <taxon>Cypriniformes</taxon>
        <taxon>Danionidae</taxon>
        <taxon>Danioninae</taxon>
        <taxon>Danionella</taxon>
    </lineage>
</organism>
<dbReference type="GO" id="GO:0007165">
    <property type="term" value="P:signal transduction"/>
    <property type="evidence" value="ECO:0007669"/>
    <property type="project" value="InterPro"/>
</dbReference>
<dbReference type="EMBL" id="SRMA01027332">
    <property type="protein sequence ID" value="TRY55249.1"/>
    <property type="molecule type" value="Genomic_DNA"/>
</dbReference>
<dbReference type="STRING" id="623744.A0A553MQ05"/>
<keyword evidence="5" id="KW-1185">Reference proteome</keyword>
<dbReference type="PROSITE" id="PS51361">
    <property type="entry name" value="TENEURIN_N"/>
    <property type="match status" value="1"/>
</dbReference>
<keyword evidence="2" id="KW-0472">Membrane</keyword>
<feature type="region of interest" description="Disordered" evidence="1">
    <location>
        <begin position="236"/>
        <end position="278"/>
    </location>
</feature>
<evidence type="ECO:0000256" key="2">
    <source>
        <dbReference type="SAM" id="Phobius"/>
    </source>
</evidence>
<feature type="region of interest" description="Disordered" evidence="1">
    <location>
        <begin position="354"/>
        <end position="373"/>
    </location>
</feature>
<feature type="domain" description="Teneurin N-terminal" evidence="3">
    <location>
        <begin position="176"/>
        <end position="257"/>
    </location>
</feature>
<dbReference type="InterPro" id="IPR009471">
    <property type="entry name" value="Ten_N"/>
</dbReference>
<gene>
    <name evidence="4" type="ORF">DNTS_014563</name>
</gene>
<sequence>MTVHPSSSLTSLSPSPSLSTTLICQNEELAGFPQSLSPPATIITISPLNMSKHAAQRDSLEQVSPRHRSQNSVGVQERPNRSMLNLFLAHLLAFSQCAGSTAVAESSRLDPVSRKCPSIKRMCVLKLNFSAYDLSTCGSRTHVNIISVYEDELEHILATMHLRKLAENIRLERNVTLAELGVCEPAIHQKAYCPDIGLLQQGYSLSGASDADSDPEGPISPDRAIQLWGEHALKSRRSSGLSSRENSALTLTDSENDKSDEESGESEKERERARAGKRVDTACASQRITWLSAATAVDADWAPSLPLILAEIAIKFGAGRLGVAGHQSHNASVQQQPECNSNFDAKCRKIRGSPTLHSGAASPESKASTPPSDVQPSLIQFRHLFIYLFYYYSHLFIYLFYYYSHLFIYLFYYYSHLFIYLFYYHSHLFIYLFYYYSHLFIYLFYYHSHLFIYFF</sequence>
<protein>
    <recommendedName>
        <fullName evidence="3">Teneurin N-terminal domain-containing protein</fullName>
    </recommendedName>
</protein>
<proteinExistence type="predicted"/>
<evidence type="ECO:0000313" key="4">
    <source>
        <dbReference type="EMBL" id="TRY55249.1"/>
    </source>
</evidence>
<keyword evidence="2" id="KW-1133">Transmembrane helix</keyword>
<feature type="compositionally biased region" description="Low complexity" evidence="1">
    <location>
        <begin position="238"/>
        <end position="247"/>
    </location>
</feature>
<keyword evidence="2" id="KW-0812">Transmembrane</keyword>
<evidence type="ECO:0000256" key="1">
    <source>
        <dbReference type="SAM" id="MobiDB-lite"/>
    </source>
</evidence>
<reference evidence="4 5" key="1">
    <citation type="journal article" date="2019" name="Sci. Data">
        <title>Hybrid genome assembly and annotation of Danionella translucida.</title>
        <authorList>
            <person name="Kadobianskyi M."/>
            <person name="Schulze L."/>
            <person name="Schuelke M."/>
            <person name="Judkewitz B."/>
        </authorList>
    </citation>
    <scope>NUCLEOTIDE SEQUENCE [LARGE SCALE GENOMIC DNA]</scope>
    <source>
        <strain evidence="4 5">Bolton</strain>
    </source>
</reference>
<comment type="caution">
    <text evidence="4">The sequence shown here is derived from an EMBL/GenBank/DDBJ whole genome shotgun (WGS) entry which is preliminary data.</text>
</comment>
<dbReference type="GO" id="GO:0016020">
    <property type="term" value="C:membrane"/>
    <property type="evidence" value="ECO:0007669"/>
    <property type="project" value="InterPro"/>
</dbReference>
<feature type="compositionally biased region" description="Basic and acidic residues" evidence="1">
    <location>
        <begin position="265"/>
        <end position="278"/>
    </location>
</feature>
<accession>A0A553MQ05</accession>
<feature type="region of interest" description="Disordered" evidence="1">
    <location>
        <begin position="54"/>
        <end position="76"/>
    </location>
</feature>
<dbReference type="Pfam" id="PF06484">
    <property type="entry name" value="Ten_N"/>
    <property type="match status" value="1"/>
</dbReference>
<dbReference type="AlphaFoldDB" id="A0A553MQ05"/>
<evidence type="ECO:0000259" key="3">
    <source>
        <dbReference type="PROSITE" id="PS51361"/>
    </source>
</evidence>